<dbReference type="InterPro" id="IPR001881">
    <property type="entry name" value="EGF-like_Ca-bd_dom"/>
</dbReference>
<feature type="domain" description="Kringle" evidence="14">
    <location>
        <begin position="197"/>
        <end position="279"/>
    </location>
</feature>
<dbReference type="GeneID" id="110071973"/>
<dbReference type="InterPro" id="IPR000742">
    <property type="entry name" value="EGF"/>
</dbReference>
<evidence type="ECO:0000313" key="17">
    <source>
        <dbReference type="RefSeq" id="XP_020635563.2"/>
    </source>
</evidence>
<feature type="disulfide bond" evidence="9">
    <location>
        <begin position="182"/>
        <end position="191"/>
    </location>
</feature>
<dbReference type="InterPro" id="IPR038178">
    <property type="entry name" value="Kringle_sf"/>
</dbReference>
<dbReference type="InterPro" id="IPR013806">
    <property type="entry name" value="Kringle-like"/>
</dbReference>
<dbReference type="PRINTS" id="PR00722">
    <property type="entry name" value="CHYMOTRYPSIN"/>
</dbReference>
<dbReference type="PROSITE" id="PS00022">
    <property type="entry name" value="EGF_1"/>
    <property type="match status" value="2"/>
</dbReference>
<dbReference type="GO" id="GO:0035821">
    <property type="term" value="P:modulation of process of another organism"/>
    <property type="evidence" value="ECO:0007669"/>
    <property type="project" value="UniProtKB-ARBA"/>
</dbReference>
<evidence type="ECO:0000256" key="11">
    <source>
        <dbReference type="RuleBase" id="RU363034"/>
    </source>
</evidence>
<evidence type="ECO:0000256" key="10">
    <source>
        <dbReference type="PROSITE-ProRule" id="PRU00121"/>
    </source>
</evidence>
<dbReference type="CDD" id="cd00190">
    <property type="entry name" value="Tryp_SPc"/>
    <property type="match status" value="1"/>
</dbReference>
<dbReference type="InterPro" id="IPR001254">
    <property type="entry name" value="Trypsin_dom"/>
</dbReference>
<dbReference type="OrthoDB" id="9937281at2759"/>
<keyword evidence="4 10" id="KW-0420">Kringle</keyword>
<dbReference type="Gene3D" id="2.40.20.10">
    <property type="entry name" value="Plasminogen Kringle 4"/>
    <property type="match status" value="1"/>
</dbReference>
<feature type="domain" description="EGF-like" evidence="13">
    <location>
        <begin position="154"/>
        <end position="192"/>
    </location>
</feature>
<evidence type="ECO:0000256" key="9">
    <source>
        <dbReference type="PROSITE-ProRule" id="PRU00076"/>
    </source>
</evidence>
<dbReference type="InterPro" id="IPR033116">
    <property type="entry name" value="TRYPSIN_SER"/>
</dbReference>
<dbReference type="InterPro" id="IPR018056">
    <property type="entry name" value="Kringle_CS"/>
</dbReference>
<dbReference type="PROSITE" id="PS50026">
    <property type="entry name" value="EGF_3"/>
    <property type="match status" value="2"/>
</dbReference>
<dbReference type="GO" id="GO:0004252">
    <property type="term" value="F:serine-type endopeptidase activity"/>
    <property type="evidence" value="ECO:0007669"/>
    <property type="project" value="InterPro"/>
</dbReference>
<dbReference type="CDD" id="cd00108">
    <property type="entry name" value="KR"/>
    <property type="match status" value="1"/>
</dbReference>
<gene>
    <name evidence="17 18" type="primary">HABP2</name>
</gene>
<proteinExistence type="inferred from homology"/>
<dbReference type="PROSITE" id="PS00134">
    <property type="entry name" value="TRYPSIN_HIS"/>
    <property type="match status" value="1"/>
</dbReference>
<dbReference type="InterPro" id="IPR000001">
    <property type="entry name" value="Kringle"/>
</dbReference>
<evidence type="ECO:0000256" key="2">
    <source>
        <dbReference type="ARBA" id="ARBA00009228"/>
    </source>
</evidence>
<evidence type="ECO:0000256" key="1">
    <source>
        <dbReference type="ARBA" id="ARBA00004613"/>
    </source>
</evidence>
<dbReference type="CDD" id="cd00054">
    <property type="entry name" value="EGF_CA"/>
    <property type="match status" value="2"/>
</dbReference>
<protein>
    <submittedName>
        <fullName evidence="17 18">Hyaluronan-binding protein 2 isoform X1</fullName>
    </submittedName>
</protein>
<dbReference type="SUPFAM" id="SSF57440">
    <property type="entry name" value="Kringle-like"/>
    <property type="match status" value="1"/>
</dbReference>
<dbReference type="SUPFAM" id="SSF50494">
    <property type="entry name" value="Trypsin-like serine proteases"/>
    <property type="match status" value="1"/>
</dbReference>
<evidence type="ECO:0000313" key="16">
    <source>
        <dbReference type="Proteomes" id="UP001652642"/>
    </source>
</evidence>
<dbReference type="SMART" id="SM00179">
    <property type="entry name" value="EGF_CA"/>
    <property type="match status" value="2"/>
</dbReference>
<evidence type="ECO:0000256" key="5">
    <source>
        <dbReference type="ARBA" id="ARBA00022670"/>
    </source>
</evidence>
<comment type="subcellular location">
    <subcellularLocation>
        <location evidence="1">Secreted</location>
    </subcellularLocation>
</comment>
<dbReference type="InterPro" id="IPR009003">
    <property type="entry name" value="Peptidase_S1_PA"/>
</dbReference>
<dbReference type="Gene3D" id="2.10.25.10">
    <property type="entry name" value="Laminin"/>
    <property type="match status" value="2"/>
</dbReference>
<dbReference type="Pfam" id="PF00089">
    <property type="entry name" value="Trypsin"/>
    <property type="match status" value="1"/>
</dbReference>
<evidence type="ECO:0000256" key="4">
    <source>
        <dbReference type="ARBA" id="ARBA00022572"/>
    </source>
</evidence>
<dbReference type="SMART" id="SM00181">
    <property type="entry name" value="EGF"/>
    <property type="match status" value="3"/>
</dbReference>
<dbReference type="SMART" id="SM00020">
    <property type="entry name" value="Tryp_SPc"/>
    <property type="match status" value="1"/>
</dbReference>
<dbReference type="PROSITE" id="PS00021">
    <property type="entry name" value="KRINGLE_1"/>
    <property type="match status" value="1"/>
</dbReference>
<keyword evidence="8 9" id="KW-1015">Disulfide bond</keyword>
<dbReference type="PANTHER" id="PTHR24264:SF40">
    <property type="entry name" value="HYALURONAN-BINDING PROTEIN 2"/>
    <property type="match status" value="1"/>
</dbReference>
<dbReference type="PROSITE" id="PS01186">
    <property type="entry name" value="EGF_2"/>
    <property type="match status" value="3"/>
</dbReference>
<keyword evidence="7 11" id="KW-0720">Serine protease</keyword>
<dbReference type="SMART" id="SM00130">
    <property type="entry name" value="KR"/>
    <property type="match status" value="1"/>
</dbReference>
<feature type="disulfide bond" evidence="9">
    <location>
        <begin position="103"/>
        <end position="112"/>
    </location>
</feature>
<dbReference type="PROSITE" id="PS00135">
    <property type="entry name" value="TRYPSIN_SER"/>
    <property type="match status" value="1"/>
</dbReference>
<keyword evidence="9" id="KW-0245">EGF-like domain</keyword>
<feature type="domain" description="EGF-like" evidence="13">
    <location>
        <begin position="77"/>
        <end position="113"/>
    </location>
</feature>
<keyword evidence="6 11" id="KW-0378">Hydrolase</keyword>
<dbReference type="RefSeq" id="XP_020635564.2">
    <property type="nucleotide sequence ID" value="XM_020779905.2"/>
</dbReference>
<evidence type="ECO:0000259" key="14">
    <source>
        <dbReference type="PROSITE" id="PS50070"/>
    </source>
</evidence>
<dbReference type="InterPro" id="IPR050127">
    <property type="entry name" value="Serine_Proteases_S1"/>
</dbReference>
<feature type="disulfide bond" evidence="9">
    <location>
        <begin position="163"/>
        <end position="180"/>
    </location>
</feature>
<dbReference type="InterPro" id="IPR018114">
    <property type="entry name" value="TRYPSIN_HIS"/>
</dbReference>
<feature type="signal peptide" evidence="12">
    <location>
        <begin position="1"/>
        <end position="25"/>
    </location>
</feature>
<evidence type="ECO:0000256" key="6">
    <source>
        <dbReference type="ARBA" id="ARBA00022801"/>
    </source>
</evidence>
<feature type="domain" description="Peptidase S1" evidence="15">
    <location>
        <begin position="317"/>
        <end position="560"/>
    </location>
</feature>
<organism evidence="16 17">
    <name type="scientific">Pogona vitticeps</name>
    <name type="common">central bearded dragon</name>
    <dbReference type="NCBI Taxonomy" id="103695"/>
    <lineage>
        <taxon>Eukaryota</taxon>
        <taxon>Metazoa</taxon>
        <taxon>Chordata</taxon>
        <taxon>Craniata</taxon>
        <taxon>Vertebrata</taxon>
        <taxon>Euteleostomi</taxon>
        <taxon>Lepidosauria</taxon>
        <taxon>Squamata</taxon>
        <taxon>Bifurcata</taxon>
        <taxon>Unidentata</taxon>
        <taxon>Episquamata</taxon>
        <taxon>Toxicofera</taxon>
        <taxon>Iguania</taxon>
        <taxon>Acrodonta</taxon>
        <taxon>Agamidae</taxon>
        <taxon>Amphibolurinae</taxon>
        <taxon>Pogona</taxon>
    </lineage>
</organism>
<evidence type="ECO:0000256" key="7">
    <source>
        <dbReference type="ARBA" id="ARBA00022825"/>
    </source>
</evidence>
<evidence type="ECO:0000313" key="18">
    <source>
        <dbReference type="RefSeq" id="XP_020635564.2"/>
    </source>
</evidence>
<dbReference type="PANTHER" id="PTHR24264">
    <property type="entry name" value="TRYPSIN-RELATED"/>
    <property type="match status" value="1"/>
</dbReference>
<comment type="caution">
    <text evidence="9">Lacks conserved residue(s) required for the propagation of feature annotation.</text>
</comment>
<comment type="similarity">
    <text evidence="2">Belongs to the peptidase S1 family. Snake venom subfamily.</text>
</comment>
<dbReference type="Gene3D" id="2.40.10.10">
    <property type="entry name" value="Trypsin-like serine proteases"/>
    <property type="match status" value="1"/>
</dbReference>
<evidence type="ECO:0000256" key="8">
    <source>
        <dbReference type="ARBA" id="ARBA00023157"/>
    </source>
</evidence>
<keyword evidence="12" id="KW-0732">Signal</keyword>
<feature type="chain" id="PRO_5044637920" evidence="12">
    <location>
        <begin position="26"/>
        <end position="567"/>
    </location>
</feature>
<dbReference type="PRINTS" id="PR00018">
    <property type="entry name" value="KRINGLE"/>
</dbReference>
<keyword evidence="3" id="KW-0964">Secreted</keyword>
<dbReference type="GO" id="GO:0005615">
    <property type="term" value="C:extracellular space"/>
    <property type="evidence" value="ECO:0007669"/>
    <property type="project" value="TreeGrafter"/>
</dbReference>
<dbReference type="Proteomes" id="UP001652642">
    <property type="component" value="Chromosome 3"/>
</dbReference>
<dbReference type="SUPFAM" id="SSF57196">
    <property type="entry name" value="EGF/Laminin"/>
    <property type="match status" value="1"/>
</dbReference>
<dbReference type="GO" id="GO:0006508">
    <property type="term" value="P:proteolysis"/>
    <property type="evidence" value="ECO:0007669"/>
    <property type="project" value="UniProtKB-KW"/>
</dbReference>
<dbReference type="InterPro" id="IPR001314">
    <property type="entry name" value="Peptidase_S1A"/>
</dbReference>
<dbReference type="Pfam" id="PF00051">
    <property type="entry name" value="Kringle"/>
    <property type="match status" value="1"/>
</dbReference>
<name>A0A6J0SL60_9SAUR</name>
<dbReference type="Pfam" id="PF00008">
    <property type="entry name" value="EGF"/>
    <property type="match status" value="2"/>
</dbReference>
<dbReference type="PROSITE" id="PS50070">
    <property type="entry name" value="KRINGLE_2"/>
    <property type="match status" value="1"/>
</dbReference>
<sequence length="567" mass="63896">MINCFICMPILPLILFVGNTPICCSGVLSSWLDQITDSADDYYYEYSTEYTQAEVTDPGSSSPATYPDWFDEYLDYDVNPCQANPCQNNGVCERSKNSYKCRCPEPYTGSKCEKVKNTCETINCNRGDCLVTLEAPYYRCHCRHPYKEPFCGKAKSACRPNPCKNGGTCKRHRIRSKFSCICPEPFRGKFCEIGSQDCFEGNGHTYRGNVSGTVLQKTCLQWNSHHLLDNSYNAFMEDANFYDLGDHNYCRNPDGDEKPWCFVKVNNKLKWDFCDVSPCPASAQSPRNRAVTTYNHAENDARSTCGKPEIVGPYKRIYGGAKTVPGKHPWQASVQRKFSMGLFLSEGHYCGGVLIEPCWVLTAAHCIITEARTLRVSLGKQDLCRKEHHEQMFDVEKIIKHGHYTERENIPYNDIALLKLKPTGGHCAVETKYVKPVCLPNSAFPDGTECYVSGWGETEIGESSHQLLDARVKLISQMQCNAPSAYNNRLDESMLCAGNLQRTRADTCQGDSGGPLTCIKNGSYYLYGIVSWGDQCGLKNKPGVYTRVTRFLNWIRTKIQHESNSHN</sequence>
<dbReference type="GO" id="GO:0005509">
    <property type="term" value="F:calcium ion binding"/>
    <property type="evidence" value="ECO:0007669"/>
    <property type="project" value="InterPro"/>
</dbReference>
<dbReference type="CTD" id="3026"/>
<keyword evidence="5 11" id="KW-0645">Protease</keyword>
<evidence type="ECO:0000259" key="13">
    <source>
        <dbReference type="PROSITE" id="PS50026"/>
    </source>
</evidence>
<accession>A0A6J0SL60</accession>
<evidence type="ECO:0000256" key="3">
    <source>
        <dbReference type="ARBA" id="ARBA00022525"/>
    </source>
</evidence>
<dbReference type="RefSeq" id="XP_020635563.2">
    <property type="nucleotide sequence ID" value="XM_020779904.2"/>
</dbReference>
<dbReference type="AlphaFoldDB" id="A0A6J0SL60"/>
<dbReference type="PROSITE" id="PS50240">
    <property type="entry name" value="TRYPSIN_DOM"/>
    <property type="match status" value="1"/>
</dbReference>
<evidence type="ECO:0000259" key="15">
    <source>
        <dbReference type="PROSITE" id="PS50240"/>
    </source>
</evidence>
<keyword evidence="16" id="KW-1185">Reference proteome</keyword>
<reference evidence="17 18" key="1">
    <citation type="submission" date="2025-05" db="UniProtKB">
        <authorList>
            <consortium name="RefSeq"/>
        </authorList>
    </citation>
    <scope>IDENTIFICATION</scope>
</reference>
<dbReference type="InterPro" id="IPR043504">
    <property type="entry name" value="Peptidase_S1_PA_chymotrypsin"/>
</dbReference>
<evidence type="ECO:0000256" key="12">
    <source>
        <dbReference type="SAM" id="SignalP"/>
    </source>
</evidence>
<dbReference type="KEGG" id="pvt:110071973"/>